<proteinExistence type="predicted"/>
<dbReference type="EMBL" id="LKAM01000006">
    <property type="protein sequence ID" value="KUM48399.1"/>
    <property type="molecule type" value="Genomic_DNA"/>
</dbReference>
<geneLocation type="mitochondrion" evidence="1"/>
<sequence>MELNLLQALLLKDLYLDLTLLRLRLILLQVLLQRLLHLDLELLLRLSLSPSLLLLSWWLLA</sequence>
<gene>
    <name evidence="1" type="ORF">ABT39_MTgene5399</name>
</gene>
<protein>
    <submittedName>
        <fullName evidence="1">Uncharacterized protein</fullName>
    </submittedName>
</protein>
<comment type="caution">
    <text evidence="1">The sequence shown here is derived from an EMBL/GenBank/DDBJ whole genome shotgun (WGS) entry which is preliminary data.</text>
</comment>
<keyword evidence="1" id="KW-0496">Mitochondrion</keyword>
<name>A0A101LZX1_PICGL</name>
<accession>A0A101LZX1</accession>
<evidence type="ECO:0000313" key="1">
    <source>
        <dbReference type="EMBL" id="KUM48399.1"/>
    </source>
</evidence>
<organism evidence="1">
    <name type="scientific">Picea glauca</name>
    <name type="common">White spruce</name>
    <name type="synonym">Pinus glauca</name>
    <dbReference type="NCBI Taxonomy" id="3330"/>
    <lineage>
        <taxon>Eukaryota</taxon>
        <taxon>Viridiplantae</taxon>
        <taxon>Streptophyta</taxon>
        <taxon>Embryophyta</taxon>
        <taxon>Tracheophyta</taxon>
        <taxon>Spermatophyta</taxon>
        <taxon>Pinopsida</taxon>
        <taxon>Pinidae</taxon>
        <taxon>Conifers I</taxon>
        <taxon>Pinales</taxon>
        <taxon>Pinaceae</taxon>
        <taxon>Picea</taxon>
    </lineage>
</organism>
<dbReference type="AlphaFoldDB" id="A0A101LZX1"/>
<reference evidence="1" key="1">
    <citation type="journal article" date="2015" name="Genome Biol. Evol.">
        <title>Organellar Genomes of White Spruce (Picea glauca): Assembly and Annotation.</title>
        <authorList>
            <person name="Jackman S.D."/>
            <person name="Warren R.L."/>
            <person name="Gibb E.A."/>
            <person name="Vandervalk B.P."/>
            <person name="Mohamadi H."/>
            <person name="Chu J."/>
            <person name="Raymond A."/>
            <person name="Pleasance S."/>
            <person name="Coope R."/>
            <person name="Wildung M.R."/>
            <person name="Ritland C.E."/>
            <person name="Bousquet J."/>
            <person name="Jones S.J."/>
            <person name="Bohlmann J."/>
            <person name="Birol I."/>
        </authorList>
    </citation>
    <scope>NUCLEOTIDE SEQUENCE [LARGE SCALE GENOMIC DNA]</scope>
    <source>
        <tissue evidence="1">Flushing bud</tissue>
    </source>
</reference>